<proteinExistence type="predicted"/>
<dbReference type="EMBL" id="BAAABU010000007">
    <property type="protein sequence ID" value="GAA0234940.1"/>
    <property type="molecule type" value="Genomic_DNA"/>
</dbReference>
<gene>
    <name evidence="2" type="ORF">GCM10010492_37330</name>
</gene>
<feature type="compositionally biased region" description="Basic and acidic residues" evidence="1">
    <location>
        <begin position="1"/>
        <end position="28"/>
    </location>
</feature>
<comment type="caution">
    <text evidence="2">The sequence shown here is derived from an EMBL/GenBank/DDBJ whole genome shotgun (WGS) entry which is preliminary data.</text>
</comment>
<feature type="region of interest" description="Disordered" evidence="1">
    <location>
        <begin position="1"/>
        <end position="46"/>
    </location>
</feature>
<reference evidence="2 3" key="1">
    <citation type="journal article" date="2019" name="Int. J. Syst. Evol. Microbiol.">
        <title>The Global Catalogue of Microorganisms (GCM) 10K type strain sequencing project: providing services to taxonomists for standard genome sequencing and annotation.</title>
        <authorList>
            <consortium name="The Broad Institute Genomics Platform"/>
            <consortium name="The Broad Institute Genome Sequencing Center for Infectious Disease"/>
            <person name="Wu L."/>
            <person name="Ma J."/>
        </authorList>
    </citation>
    <scope>NUCLEOTIDE SEQUENCE [LARGE SCALE GENOMIC DNA]</scope>
    <source>
        <strain evidence="2 3">JCM 3380</strain>
    </source>
</reference>
<name>A0ABN0U0L5_9PSEU</name>
<sequence length="147" mass="16186">MERVRDEEHARRLLKDLERDKPRHERPPDVAAPTGAGSADVVAQGGDRIALDPAELAEALRRLDGLHDEIETRLGESVELERPFGDGRGPVARHMRAAFGLRGGHSGVQGALRSYLDELGALREALRQVGTTHQTQDEAVADTMRRK</sequence>
<protein>
    <recommendedName>
        <fullName evidence="4">PE family protein</fullName>
    </recommendedName>
</protein>
<dbReference type="Proteomes" id="UP001500416">
    <property type="component" value="Unassembled WGS sequence"/>
</dbReference>
<dbReference type="RefSeq" id="WP_343935113.1">
    <property type="nucleotide sequence ID" value="NZ_BAAABU010000007.1"/>
</dbReference>
<evidence type="ECO:0008006" key="4">
    <source>
        <dbReference type="Google" id="ProtNLM"/>
    </source>
</evidence>
<accession>A0ABN0U0L5</accession>
<keyword evidence="3" id="KW-1185">Reference proteome</keyword>
<evidence type="ECO:0000256" key="1">
    <source>
        <dbReference type="SAM" id="MobiDB-lite"/>
    </source>
</evidence>
<organism evidence="2 3">
    <name type="scientific">Saccharothrix mutabilis subsp. mutabilis</name>
    <dbReference type="NCBI Taxonomy" id="66855"/>
    <lineage>
        <taxon>Bacteria</taxon>
        <taxon>Bacillati</taxon>
        <taxon>Actinomycetota</taxon>
        <taxon>Actinomycetes</taxon>
        <taxon>Pseudonocardiales</taxon>
        <taxon>Pseudonocardiaceae</taxon>
        <taxon>Saccharothrix</taxon>
    </lineage>
</organism>
<evidence type="ECO:0000313" key="2">
    <source>
        <dbReference type="EMBL" id="GAA0234940.1"/>
    </source>
</evidence>
<evidence type="ECO:0000313" key="3">
    <source>
        <dbReference type="Proteomes" id="UP001500416"/>
    </source>
</evidence>